<evidence type="ECO:0000256" key="1">
    <source>
        <dbReference type="SAM" id="MobiDB-lite"/>
    </source>
</evidence>
<organism evidence="2 3">
    <name type="scientific">Nonomuraea muscovyensis</name>
    <dbReference type="NCBI Taxonomy" id="1124761"/>
    <lineage>
        <taxon>Bacteria</taxon>
        <taxon>Bacillati</taxon>
        <taxon>Actinomycetota</taxon>
        <taxon>Actinomycetes</taxon>
        <taxon>Streptosporangiales</taxon>
        <taxon>Streptosporangiaceae</taxon>
        <taxon>Nonomuraea</taxon>
    </lineage>
</organism>
<dbReference type="RefSeq" id="WP_185087143.1">
    <property type="nucleotide sequence ID" value="NZ_JACHJB010000002.1"/>
</dbReference>
<feature type="region of interest" description="Disordered" evidence="1">
    <location>
        <begin position="176"/>
        <end position="216"/>
    </location>
</feature>
<gene>
    <name evidence="2" type="ORF">FHU36_006143</name>
</gene>
<evidence type="ECO:0000313" key="2">
    <source>
        <dbReference type="EMBL" id="MBB6349598.1"/>
    </source>
</evidence>
<dbReference type="EMBL" id="JACHJB010000002">
    <property type="protein sequence ID" value="MBB6349598.1"/>
    <property type="molecule type" value="Genomic_DNA"/>
</dbReference>
<feature type="compositionally biased region" description="Gly residues" evidence="1">
    <location>
        <begin position="195"/>
        <end position="209"/>
    </location>
</feature>
<dbReference type="Proteomes" id="UP000583800">
    <property type="component" value="Unassembled WGS sequence"/>
</dbReference>
<proteinExistence type="predicted"/>
<keyword evidence="3" id="KW-1185">Reference proteome</keyword>
<dbReference type="InterPro" id="IPR009282">
    <property type="entry name" value="DUF937"/>
</dbReference>
<evidence type="ECO:0008006" key="4">
    <source>
        <dbReference type="Google" id="ProtNLM"/>
    </source>
</evidence>
<name>A0A7X0C7K8_9ACTN</name>
<dbReference type="AlphaFoldDB" id="A0A7X0C7K8"/>
<accession>A0A7X0C7K8</accession>
<protein>
    <recommendedName>
        <fullName evidence="4">DUF937 domain-containing protein</fullName>
    </recommendedName>
</protein>
<sequence>MTLHEELLARLGDPGMEQIAGMLGSGQPAARTVLLAVSGTIVGGLARNTGDLDGAEALRAALDDHADADPFNGDVASLMRDGQNILGHVLGGRGMEQATAVISRLGGVDPAVVMKILPLTAPMVMTLLATRAGDHDMDAEEVAALLDSEATALPDDVRAVVSDLLADIYGHAAYPRTGGYRDTPPDTYGSPPPGGAGTYGDIMPGGTGMYGDPLPP</sequence>
<evidence type="ECO:0000313" key="3">
    <source>
        <dbReference type="Proteomes" id="UP000583800"/>
    </source>
</evidence>
<reference evidence="2 3" key="1">
    <citation type="submission" date="2020-08" db="EMBL/GenBank/DDBJ databases">
        <title>Sequencing the genomes of 1000 actinobacteria strains.</title>
        <authorList>
            <person name="Klenk H.-P."/>
        </authorList>
    </citation>
    <scope>NUCLEOTIDE SEQUENCE [LARGE SCALE GENOMIC DNA]</scope>
    <source>
        <strain evidence="2 3">DSM 45913</strain>
    </source>
</reference>
<comment type="caution">
    <text evidence="2">The sequence shown here is derived from an EMBL/GenBank/DDBJ whole genome shotgun (WGS) entry which is preliminary data.</text>
</comment>
<dbReference type="Pfam" id="PF06078">
    <property type="entry name" value="DUF937"/>
    <property type="match status" value="1"/>
</dbReference>